<gene>
    <name evidence="4" type="ORF">MPUS1402_LOCUS11491</name>
</gene>
<organism evidence="4">
    <name type="scientific">Micromonas pusilla</name>
    <name type="common">Picoplanktonic green alga</name>
    <name type="synonym">Chromulina pusilla</name>
    <dbReference type="NCBI Taxonomy" id="38833"/>
    <lineage>
        <taxon>Eukaryota</taxon>
        <taxon>Viridiplantae</taxon>
        <taxon>Chlorophyta</taxon>
        <taxon>Mamiellophyceae</taxon>
        <taxon>Mamiellales</taxon>
        <taxon>Mamiellaceae</taxon>
        <taxon>Micromonas</taxon>
    </lineage>
</organism>
<evidence type="ECO:0000256" key="2">
    <source>
        <dbReference type="ARBA" id="ARBA00023242"/>
    </source>
</evidence>
<keyword evidence="2" id="KW-0539">Nucleus</keyword>
<sequence>MERLTVNKDDENFIRSRLRTQTATARPGADPPLKKLLKKYVVYFDALASGGREDKMANDAQKEAFLKDSVNFDLAMARTTSVVSANSGEMDAYRVDHGNVRTSISNAKGDIEALKNALDGARLERQHKEEYEGLRRLCVRYPRRETTEAANATLRGSIRELEEASESNIKVLKLRKKQFTTLLHVVNELTEELEHEGEEFDCAG</sequence>
<dbReference type="GO" id="GO:0006397">
    <property type="term" value="P:mRNA processing"/>
    <property type="evidence" value="ECO:0007669"/>
    <property type="project" value="InterPro"/>
</dbReference>
<proteinExistence type="predicted"/>
<name>A0A7R9TYJ8_MICPS</name>
<evidence type="ECO:0000256" key="3">
    <source>
        <dbReference type="SAM" id="Coils"/>
    </source>
</evidence>
<dbReference type="AlphaFoldDB" id="A0A7R9TYJ8"/>
<evidence type="ECO:0000256" key="1">
    <source>
        <dbReference type="ARBA" id="ARBA00004123"/>
    </source>
</evidence>
<accession>A0A7R9TYJ8</accession>
<comment type="subcellular location">
    <subcellularLocation>
        <location evidence="1">Nucleus</location>
    </subcellularLocation>
</comment>
<keyword evidence="3" id="KW-0175">Coiled coil</keyword>
<dbReference type="Pfam" id="PF05615">
    <property type="entry name" value="THOC7"/>
    <property type="match status" value="1"/>
</dbReference>
<dbReference type="EMBL" id="HBDY01015156">
    <property type="protein sequence ID" value="CAD8249008.1"/>
    <property type="molecule type" value="Transcribed_RNA"/>
</dbReference>
<dbReference type="GO" id="GO:0000445">
    <property type="term" value="C:THO complex part of transcription export complex"/>
    <property type="evidence" value="ECO:0007669"/>
    <property type="project" value="InterPro"/>
</dbReference>
<protein>
    <submittedName>
        <fullName evidence="4">Uncharacterized protein</fullName>
    </submittedName>
</protein>
<evidence type="ECO:0000313" key="4">
    <source>
        <dbReference type="EMBL" id="CAD8249008.1"/>
    </source>
</evidence>
<reference evidence="4" key="1">
    <citation type="submission" date="2021-01" db="EMBL/GenBank/DDBJ databases">
        <authorList>
            <person name="Corre E."/>
            <person name="Pelletier E."/>
            <person name="Niang G."/>
            <person name="Scheremetjew M."/>
            <person name="Finn R."/>
            <person name="Kale V."/>
            <person name="Holt S."/>
            <person name="Cochrane G."/>
            <person name="Meng A."/>
            <person name="Brown T."/>
            <person name="Cohen L."/>
        </authorList>
    </citation>
    <scope>NUCLEOTIDE SEQUENCE</scope>
    <source>
        <strain evidence="4">RCC1614</strain>
    </source>
</reference>
<feature type="coiled-coil region" evidence="3">
    <location>
        <begin position="104"/>
        <end position="164"/>
    </location>
</feature>
<dbReference type="InterPro" id="IPR008501">
    <property type="entry name" value="THOC7/Mft1"/>
</dbReference>